<accession>A0A8J7MRQ0</accession>
<gene>
    <name evidence="6" type="ORF">JI744_11540</name>
</gene>
<dbReference type="Proteomes" id="UP000619033">
    <property type="component" value="Unassembled WGS sequence"/>
</dbReference>
<keyword evidence="2 4" id="KW-0238">DNA-binding</keyword>
<organism evidence="6 7">
    <name type="scientific">Fuscibacter oryzae</name>
    <dbReference type="NCBI Taxonomy" id="2803939"/>
    <lineage>
        <taxon>Bacteria</taxon>
        <taxon>Pseudomonadati</taxon>
        <taxon>Pseudomonadota</taxon>
        <taxon>Alphaproteobacteria</taxon>
        <taxon>Rhodobacterales</taxon>
        <taxon>Paracoccaceae</taxon>
        <taxon>Fuscibacter</taxon>
    </lineage>
</organism>
<dbReference type="GO" id="GO:0000976">
    <property type="term" value="F:transcription cis-regulatory region binding"/>
    <property type="evidence" value="ECO:0007669"/>
    <property type="project" value="TreeGrafter"/>
</dbReference>
<evidence type="ECO:0000256" key="4">
    <source>
        <dbReference type="PROSITE-ProRule" id="PRU00335"/>
    </source>
</evidence>
<keyword evidence="7" id="KW-1185">Reference proteome</keyword>
<evidence type="ECO:0000256" key="2">
    <source>
        <dbReference type="ARBA" id="ARBA00023125"/>
    </source>
</evidence>
<name>A0A8J7MRQ0_9RHOB</name>
<evidence type="ECO:0000256" key="3">
    <source>
        <dbReference type="ARBA" id="ARBA00023163"/>
    </source>
</evidence>
<dbReference type="SUPFAM" id="SSF46689">
    <property type="entry name" value="Homeodomain-like"/>
    <property type="match status" value="1"/>
</dbReference>
<dbReference type="InterPro" id="IPR001647">
    <property type="entry name" value="HTH_TetR"/>
</dbReference>
<dbReference type="GO" id="GO:0003700">
    <property type="term" value="F:DNA-binding transcription factor activity"/>
    <property type="evidence" value="ECO:0007669"/>
    <property type="project" value="TreeGrafter"/>
</dbReference>
<dbReference type="PRINTS" id="PR00455">
    <property type="entry name" value="HTHTETR"/>
</dbReference>
<reference evidence="6" key="1">
    <citation type="submission" date="2021-01" db="EMBL/GenBank/DDBJ databases">
        <title>Genome seq and assembly of Tabrizicola sp. KVB23.</title>
        <authorList>
            <person name="Chhetri G."/>
        </authorList>
    </citation>
    <scope>NUCLEOTIDE SEQUENCE</scope>
    <source>
        <strain evidence="6">KVB23</strain>
    </source>
</reference>
<keyword evidence="3" id="KW-0804">Transcription</keyword>
<dbReference type="Gene3D" id="1.10.357.10">
    <property type="entry name" value="Tetracycline Repressor, domain 2"/>
    <property type="match status" value="1"/>
</dbReference>
<evidence type="ECO:0000313" key="7">
    <source>
        <dbReference type="Proteomes" id="UP000619033"/>
    </source>
</evidence>
<dbReference type="InterPro" id="IPR036271">
    <property type="entry name" value="Tet_transcr_reg_TetR-rel_C_sf"/>
</dbReference>
<evidence type="ECO:0000313" key="6">
    <source>
        <dbReference type="EMBL" id="MBL4928738.1"/>
    </source>
</evidence>
<dbReference type="PROSITE" id="PS50977">
    <property type="entry name" value="HTH_TETR_2"/>
    <property type="match status" value="1"/>
</dbReference>
<dbReference type="InterPro" id="IPR009057">
    <property type="entry name" value="Homeodomain-like_sf"/>
</dbReference>
<keyword evidence="1" id="KW-0805">Transcription regulation</keyword>
<feature type="DNA-binding region" description="H-T-H motif" evidence="4">
    <location>
        <begin position="34"/>
        <end position="53"/>
    </location>
</feature>
<dbReference type="InterPro" id="IPR050109">
    <property type="entry name" value="HTH-type_TetR-like_transc_reg"/>
</dbReference>
<dbReference type="EMBL" id="JAESVP010000005">
    <property type="protein sequence ID" value="MBL4928738.1"/>
    <property type="molecule type" value="Genomic_DNA"/>
</dbReference>
<protein>
    <submittedName>
        <fullName evidence="6">TetR/AcrR family transcriptional regulator</fullName>
    </submittedName>
</protein>
<evidence type="ECO:0000259" key="5">
    <source>
        <dbReference type="PROSITE" id="PS50977"/>
    </source>
</evidence>
<dbReference type="PANTHER" id="PTHR30055:SF234">
    <property type="entry name" value="HTH-TYPE TRANSCRIPTIONAL REGULATOR BETI"/>
    <property type="match status" value="1"/>
</dbReference>
<comment type="caution">
    <text evidence="6">The sequence shown here is derived from an EMBL/GenBank/DDBJ whole genome shotgun (WGS) entry which is preliminary data.</text>
</comment>
<dbReference type="PANTHER" id="PTHR30055">
    <property type="entry name" value="HTH-TYPE TRANSCRIPTIONAL REGULATOR RUTR"/>
    <property type="match status" value="1"/>
</dbReference>
<dbReference type="SUPFAM" id="SSF48498">
    <property type="entry name" value="Tetracyclin repressor-like, C-terminal domain"/>
    <property type="match status" value="1"/>
</dbReference>
<dbReference type="Pfam" id="PF00440">
    <property type="entry name" value="TetR_N"/>
    <property type="match status" value="1"/>
</dbReference>
<feature type="domain" description="HTH tetR-type" evidence="5">
    <location>
        <begin position="11"/>
        <end position="71"/>
    </location>
</feature>
<evidence type="ECO:0000256" key="1">
    <source>
        <dbReference type="ARBA" id="ARBA00023015"/>
    </source>
</evidence>
<sequence>MTDPIRSRDRDATEAAILQAALTLLAEQGFAALGVNAIARAAGCDKQLVYRYFGGREGLVDAMGAALARRMTERLARVPLPAAVGYGERVRHLLCGWVEVLRDDPLLRSLLVWEISDPAPEVRRLSEARGRAMGLWVMQALAGTRAPEGVDAPVVNALLIGAVQQMVLAAATAGRFSGVELQADADWERVKRGLMEVTTALYG</sequence>
<dbReference type="AlphaFoldDB" id="A0A8J7MRQ0"/>
<proteinExistence type="predicted"/>
<dbReference type="RefSeq" id="WP_202661002.1">
    <property type="nucleotide sequence ID" value="NZ_JAESVP010000005.1"/>
</dbReference>